<dbReference type="AlphaFoldDB" id="A0A6C0KK51"/>
<organism evidence="1">
    <name type="scientific">viral metagenome</name>
    <dbReference type="NCBI Taxonomy" id="1070528"/>
    <lineage>
        <taxon>unclassified sequences</taxon>
        <taxon>metagenomes</taxon>
        <taxon>organismal metagenomes</taxon>
    </lineage>
</organism>
<accession>A0A6C0KK51</accession>
<protein>
    <submittedName>
        <fullName evidence="1">Uncharacterized protein</fullName>
    </submittedName>
</protein>
<evidence type="ECO:0000313" key="1">
    <source>
        <dbReference type="EMBL" id="QHU17663.1"/>
    </source>
</evidence>
<reference evidence="1" key="1">
    <citation type="journal article" date="2020" name="Nature">
        <title>Giant virus diversity and host interactions through global metagenomics.</title>
        <authorList>
            <person name="Schulz F."/>
            <person name="Roux S."/>
            <person name="Paez-Espino D."/>
            <person name="Jungbluth S."/>
            <person name="Walsh D.A."/>
            <person name="Denef V.J."/>
            <person name="McMahon K.D."/>
            <person name="Konstantinidis K.T."/>
            <person name="Eloe-Fadrosh E.A."/>
            <person name="Kyrpides N.C."/>
            <person name="Woyke T."/>
        </authorList>
    </citation>
    <scope>NUCLEOTIDE SEQUENCE</scope>
    <source>
        <strain evidence="1">GVMAG-S-3300012919-55</strain>
    </source>
</reference>
<proteinExistence type="predicted"/>
<name>A0A6C0KK51_9ZZZZ</name>
<dbReference type="EMBL" id="MN740917">
    <property type="protein sequence ID" value="QHU17663.1"/>
    <property type="molecule type" value="Genomic_DNA"/>
</dbReference>
<sequence>MYFPPEVWFTIKSMEYQMLYPPHIQKQYIDNIKSFTRIPFLLRQEQYKNVNSQIYFLKHQYPLFWNVFQEHQIKYIVEKELLYMNTHFNSIYTKRLCSGFNYI</sequence>